<reference evidence="2 3" key="1">
    <citation type="journal article" date="2015" name="Nature">
        <title>rRNA introns, odd ribosomes, and small enigmatic genomes across a large radiation of phyla.</title>
        <authorList>
            <person name="Brown C.T."/>
            <person name="Hug L.A."/>
            <person name="Thomas B.C."/>
            <person name="Sharon I."/>
            <person name="Castelle C.J."/>
            <person name="Singh A."/>
            <person name="Wilkins M.J."/>
            <person name="Williams K.H."/>
            <person name="Banfield J.F."/>
        </authorList>
    </citation>
    <scope>NUCLEOTIDE SEQUENCE [LARGE SCALE GENOMIC DNA]</scope>
</reference>
<feature type="chain" id="PRO_5002532521" evidence="1">
    <location>
        <begin position="26"/>
        <end position="340"/>
    </location>
</feature>
<sequence>MKKVVIFSVILVVFSSLLVASATSAAVTLPVINPTLFEATPLNFTPTAINNQGVVIGWRYLNPDNYDDRRFETVRWEKGQLSSLGTFGYNNARPLDINDQGSLLLEVESVNPVVLNYLLVQPNGNKNEIAGTVDGGHVFLYRLNNLNQVVGYTSSQHGPSTALIWHPSYKVAIEHELNSWLVANNNLGQAVGYAPDPNNPTHLNPILWDNGVWPLESTDLVCDINDQSQVVGSYNTDATARTPNAARPGLWRNGQLHKLISLGLWGFATNINNRGTVLGFLDSKPVFWNSPGAKPIFISNLVKNLKVTNVTGLNDQNQILAEAERPDGTHGYFLIQPRRK</sequence>
<dbReference type="EMBL" id="LBSM01000002">
    <property type="protein sequence ID" value="KKQ18709.1"/>
    <property type="molecule type" value="Genomic_DNA"/>
</dbReference>
<evidence type="ECO:0000256" key="1">
    <source>
        <dbReference type="SAM" id="SignalP"/>
    </source>
</evidence>
<evidence type="ECO:0000313" key="3">
    <source>
        <dbReference type="Proteomes" id="UP000034508"/>
    </source>
</evidence>
<evidence type="ECO:0000313" key="2">
    <source>
        <dbReference type="EMBL" id="KKQ18709.1"/>
    </source>
</evidence>
<proteinExistence type="predicted"/>
<organism evidence="2 3">
    <name type="scientific">Berkelbacteria bacterium GW2011_GWA1_36_9</name>
    <dbReference type="NCBI Taxonomy" id="1618331"/>
    <lineage>
        <taxon>Bacteria</taxon>
        <taxon>Candidatus Berkelbacteria</taxon>
    </lineage>
</organism>
<keyword evidence="1" id="KW-0732">Signal</keyword>
<dbReference type="Proteomes" id="UP000034508">
    <property type="component" value="Unassembled WGS sequence"/>
</dbReference>
<accession>A0A0G0I379</accession>
<protein>
    <submittedName>
        <fullName evidence="2">Uncharacterized protein</fullName>
    </submittedName>
</protein>
<dbReference type="AlphaFoldDB" id="A0A0G0I379"/>
<gene>
    <name evidence="2" type="ORF">US31_C0002G0054</name>
</gene>
<feature type="signal peptide" evidence="1">
    <location>
        <begin position="1"/>
        <end position="25"/>
    </location>
</feature>
<name>A0A0G0I379_9BACT</name>
<comment type="caution">
    <text evidence="2">The sequence shown here is derived from an EMBL/GenBank/DDBJ whole genome shotgun (WGS) entry which is preliminary data.</text>
</comment>